<name>A0A3B0WX32_9ZZZZ</name>
<proteinExistence type="predicted"/>
<accession>A0A3B0WX32</accession>
<organism evidence="1">
    <name type="scientific">hydrothermal vent metagenome</name>
    <dbReference type="NCBI Taxonomy" id="652676"/>
    <lineage>
        <taxon>unclassified sequences</taxon>
        <taxon>metagenomes</taxon>
        <taxon>ecological metagenomes</taxon>
    </lineage>
</organism>
<gene>
    <name evidence="1" type="ORF">MNBD_GAMMA08-473</name>
</gene>
<dbReference type="AlphaFoldDB" id="A0A3B0WX32"/>
<protein>
    <submittedName>
        <fullName evidence="1">Uncharacterized protein</fullName>
    </submittedName>
</protein>
<feature type="non-terminal residue" evidence="1">
    <location>
        <position position="21"/>
    </location>
</feature>
<sequence>MNTAMAIFENQQQAIELGILC</sequence>
<evidence type="ECO:0000313" key="1">
    <source>
        <dbReference type="EMBL" id="VAW60588.1"/>
    </source>
</evidence>
<dbReference type="EMBL" id="UOFH01000150">
    <property type="protein sequence ID" value="VAW60588.1"/>
    <property type="molecule type" value="Genomic_DNA"/>
</dbReference>
<reference evidence="1" key="1">
    <citation type="submission" date="2018-06" db="EMBL/GenBank/DDBJ databases">
        <authorList>
            <person name="Zhirakovskaya E."/>
        </authorList>
    </citation>
    <scope>NUCLEOTIDE SEQUENCE</scope>
</reference>